<organism evidence="2 3">
    <name type="scientific">Trichlorobacter lovleyi (strain ATCC BAA-1151 / DSM 17278 / SZ)</name>
    <name type="common">Geobacter lovleyi</name>
    <dbReference type="NCBI Taxonomy" id="398767"/>
    <lineage>
        <taxon>Bacteria</taxon>
        <taxon>Pseudomonadati</taxon>
        <taxon>Thermodesulfobacteriota</taxon>
        <taxon>Desulfuromonadia</taxon>
        <taxon>Geobacterales</taxon>
        <taxon>Geobacteraceae</taxon>
        <taxon>Trichlorobacter</taxon>
    </lineage>
</organism>
<dbReference type="GO" id="GO:0008932">
    <property type="term" value="F:lytic endotransglycosylase activity"/>
    <property type="evidence" value="ECO:0007669"/>
    <property type="project" value="TreeGrafter"/>
</dbReference>
<accession>B3E407</accession>
<dbReference type="Pfam" id="PF01464">
    <property type="entry name" value="SLT"/>
    <property type="match status" value="1"/>
</dbReference>
<evidence type="ECO:0000313" key="2">
    <source>
        <dbReference type="EMBL" id="ACD94421.1"/>
    </source>
</evidence>
<dbReference type="eggNOG" id="COG0741">
    <property type="taxonomic scope" value="Bacteria"/>
</dbReference>
<dbReference type="AlphaFoldDB" id="B3E407"/>
<dbReference type="PANTHER" id="PTHR33734">
    <property type="entry name" value="LYSM DOMAIN-CONTAINING GPI-ANCHORED PROTEIN 2"/>
    <property type="match status" value="1"/>
</dbReference>
<name>B3E407_TRIL1</name>
<dbReference type="PANTHER" id="PTHR33734:SF22">
    <property type="entry name" value="MEMBRANE-BOUND LYTIC MUREIN TRANSGLYCOSYLASE D"/>
    <property type="match status" value="1"/>
</dbReference>
<dbReference type="Gene3D" id="1.10.530.10">
    <property type="match status" value="1"/>
</dbReference>
<dbReference type="SMART" id="SM00257">
    <property type="entry name" value="LysM"/>
    <property type="match status" value="2"/>
</dbReference>
<dbReference type="CAZy" id="GH23">
    <property type="family name" value="Glycoside Hydrolase Family 23"/>
</dbReference>
<gene>
    <name evidence="2" type="ordered locus">Glov_0695</name>
</gene>
<dbReference type="CAZy" id="CBM50">
    <property type="family name" value="Carbohydrate-Binding Module Family 50"/>
</dbReference>
<dbReference type="Pfam" id="PF01476">
    <property type="entry name" value="LysM"/>
    <property type="match status" value="2"/>
</dbReference>
<dbReference type="EMBL" id="CP001089">
    <property type="protein sequence ID" value="ACD94421.1"/>
    <property type="molecule type" value="Genomic_DNA"/>
</dbReference>
<dbReference type="HOGENOM" id="CLU_009520_1_3_7"/>
<dbReference type="InterPro" id="IPR018392">
    <property type="entry name" value="LysM"/>
</dbReference>
<dbReference type="InterPro" id="IPR036779">
    <property type="entry name" value="LysM_dom_sf"/>
</dbReference>
<dbReference type="eggNOG" id="COG1388">
    <property type="taxonomic scope" value="Bacteria"/>
</dbReference>
<reference evidence="2 3" key="1">
    <citation type="submission" date="2008-05" db="EMBL/GenBank/DDBJ databases">
        <title>Complete sequence of chromosome of Geobacter lovleyi SZ.</title>
        <authorList>
            <consortium name="US DOE Joint Genome Institute"/>
            <person name="Lucas S."/>
            <person name="Copeland A."/>
            <person name="Lapidus A."/>
            <person name="Glavina del Rio T."/>
            <person name="Dalin E."/>
            <person name="Tice H."/>
            <person name="Bruce D."/>
            <person name="Goodwin L."/>
            <person name="Pitluck S."/>
            <person name="Chertkov O."/>
            <person name="Meincke L."/>
            <person name="Brettin T."/>
            <person name="Detter J.C."/>
            <person name="Han C."/>
            <person name="Tapia R."/>
            <person name="Kuske C.R."/>
            <person name="Schmutz J."/>
            <person name="Larimer F."/>
            <person name="Land M."/>
            <person name="Hauser L."/>
            <person name="Kyrpides N."/>
            <person name="Mikhailova N."/>
            <person name="Sung Y."/>
            <person name="Fletcher K.E."/>
            <person name="Ritalahti K.M."/>
            <person name="Loeffler F.E."/>
            <person name="Richardson P."/>
        </authorList>
    </citation>
    <scope>NUCLEOTIDE SEQUENCE [LARGE SCALE GENOMIC DNA]</scope>
    <source>
        <strain evidence="3">ATCC BAA-1151 / DSM 17278 / SZ</strain>
    </source>
</reference>
<dbReference type="Proteomes" id="UP000002420">
    <property type="component" value="Chromosome"/>
</dbReference>
<dbReference type="CDD" id="cd00118">
    <property type="entry name" value="LysM"/>
    <property type="match status" value="1"/>
</dbReference>
<evidence type="ECO:0000259" key="1">
    <source>
        <dbReference type="PROSITE" id="PS51782"/>
    </source>
</evidence>
<dbReference type="CDD" id="cd16894">
    <property type="entry name" value="MltD-like"/>
    <property type="match status" value="1"/>
</dbReference>
<dbReference type="SUPFAM" id="SSF54106">
    <property type="entry name" value="LysM domain"/>
    <property type="match status" value="2"/>
</dbReference>
<sequence>MPHLLLCSGRGDLHTMRMLMLVIPLLAVAVGTAAGGEPTQSLLNELVQPHSTGNGRLTAGGGKGLPQVALGESQGDDGATLFTLEELKDGTSALADLALPDDEPAADVPLALNDKVNYFITFFQTKGRATYARWLSRSTRYLPMMKEILRKEGLPDELVYVAMIESGFQLNARSWANAVGPWQFMSATGRRYSLRIDQWVDERKDPVKATMAAAMYLKDLYGMFNNDWYLAAAGYNAGENKIFRAIDKYDTNDFWELSKGSYLKRETKEYVPKLLAAAIIAKDPARYGFTEIATVPVVEYDTVTVKGRTDLDLVARLTGTTYQSIKELNPALRHWCTPPNYPDYELKVPKGTKLRFEQGIAAVPDDQRFSEKNLYSRYTASRKDNLKQLARRFGSSAGELAELNGLSVKDRIAGRSLIIPVKQSVNFAQEGRREASATGAPALTYYTVRKGDTLHSLARRFNVSVKVLTAWNNLKHAVALKPGKRLIVARAAKAVSSKG</sequence>
<evidence type="ECO:0000313" key="3">
    <source>
        <dbReference type="Proteomes" id="UP000002420"/>
    </source>
</evidence>
<feature type="domain" description="LysM" evidence="1">
    <location>
        <begin position="444"/>
        <end position="488"/>
    </location>
</feature>
<protein>
    <submittedName>
        <fullName evidence="2">Lytic transglycosylase catalytic</fullName>
    </submittedName>
</protein>
<dbReference type="KEGG" id="glo:Glov_0695"/>
<dbReference type="InterPro" id="IPR008258">
    <property type="entry name" value="Transglycosylase_SLT_dom_1"/>
</dbReference>
<keyword evidence="3" id="KW-1185">Reference proteome</keyword>
<proteinExistence type="predicted"/>
<dbReference type="SUPFAM" id="SSF53955">
    <property type="entry name" value="Lysozyme-like"/>
    <property type="match status" value="1"/>
</dbReference>
<dbReference type="STRING" id="398767.Glov_0695"/>
<dbReference type="Gene3D" id="3.10.350.10">
    <property type="entry name" value="LysM domain"/>
    <property type="match status" value="2"/>
</dbReference>
<dbReference type="PROSITE" id="PS51782">
    <property type="entry name" value="LYSM"/>
    <property type="match status" value="1"/>
</dbReference>
<dbReference type="InterPro" id="IPR023346">
    <property type="entry name" value="Lysozyme-like_dom_sf"/>
</dbReference>